<accession>A0ABU5V011</accession>
<proteinExistence type="predicted"/>
<comment type="caution">
    <text evidence="1">The sequence shown here is derived from an EMBL/GenBank/DDBJ whole genome shotgun (WGS) entry which is preliminary data.</text>
</comment>
<organism evidence="1 2">
    <name type="scientific">Stenotrophomonas capsici</name>
    <dbReference type="NCBI Taxonomy" id="3110230"/>
    <lineage>
        <taxon>Bacteria</taxon>
        <taxon>Pseudomonadati</taxon>
        <taxon>Pseudomonadota</taxon>
        <taxon>Gammaproteobacteria</taxon>
        <taxon>Lysobacterales</taxon>
        <taxon>Lysobacteraceae</taxon>
        <taxon>Stenotrophomonas</taxon>
    </lineage>
</organism>
<name>A0ABU5V011_9GAMM</name>
<reference evidence="1 2" key="1">
    <citation type="submission" date="2023-12" db="EMBL/GenBank/DDBJ databases">
        <title>Stenotrophomonas guangdongensis sp. nov., isolated from wilted pepper plants (Capsicum annuum).</title>
        <authorList>
            <person name="Qiu M."/>
            <person name="Li Y."/>
            <person name="Liu Q."/>
            <person name="Zhang X."/>
            <person name="Huang Y."/>
            <person name="Guo R."/>
            <person name="Hu M."/>
            <person name="Zhou J."/>
            <person name="Zhou X."/>
        </authorList>
    </citation>
    <scope>NUCLEOTIDE SEQUENCE [LARGE SCALE GENOMIC DNA]</scope>
    <source>
        <strain evidence="1 2">MH1</strain>
    </source>
</reference>
<dbReference type="Proteomes" id="UP001301653">
    <property type="component" value="Unassembled WGS sequence"/>
</dbReference>
<dbReference type="EMBL" id="JAYFUH010000044">
    <property type="protein sequence ID" value="MEA5666203.1"/>
    <property type="molecule type" value="Genomic_DNA"/>
</dbReference>
<protein>
    <submittedName>
        <fullName evidence="1">Uncharacterized protein</fullName>
    </submittedName>
</protein>
<gene>
    <name evidence="1" type="ORF">VA603_01445</name>
</gene>
<evidence type="ECO:0000313" key="1">
    <source>
        <dbReference type="EMBL" id="MEA5666203.1"/>
    </source>
</evidence>
<dbReference type="RefSeq" id="WP_132863723.1">
    <property type="nucleotide sequence ID" value="NZ_JAYFUH010000044.1"/>
</dbReference>
<keyword evidence="2" id="KW-1185">Reference proteome</keyword>
<evidence type="ECO:0000313" key="2">
    <source>
        <dbReference type="Proteomes" id="UP001301653"/>
    </source>
</evidence>
<sequence length="137" mass="15198">MPDFTATFPWETQLQRLQHHDPALASLALFDADGLTEVGRALEQVLQAGQALARCGVDVGLVADELRRYQKFAPPGRPSLQIVQLRRQQSTVQQAQRVARQAFIRHADALARVLALQVPAKLGTVVVVERWLQARLG</sequence>